<proteinExistence type="predicted"/>
<evidence type="ECO:0000313" key="3">
    <source>
        <dbReference type="Proteomes" id="UP000255087"/>
    </source>
</evidence>
<accession>A0A380QF50</accession>
<protein>
    <submittedName>
        <fullName evidence="2">Uncharacterized protein</fullName>
    </submittedName>
</protein>
<dbReference type="AlphaFoldDB" id="A0A380QF50"/>
<name>A0A380QF50_YERPU</name>
<organism evidence="2 3">
    <name type="scientific">Yersinia pseudotuberculosis</name>
    <dbReference type="NCBI Taxonomy" id="633"/>
    <lineage>
        <taxon>Bacteria</taxon>
        <taxon>Pseudomonadati</taxon>
        <taxon>Pseudomonadota</taxon>
        <taxon>Gammaproteobacteria</taxon>
        <taxon>Enterobacterales</taxon>
        <taxon>Yersiniaceae</taxon>
        <taxon>Yersinia</taxon>
    </lineage>
</organism>
<gene>
    <name evidence="2" type="ORF">NCTC8580_04557</name>
</gene>
<feature type="region of interest" description="Disordered" evidence="1">
    <location>
        <begin position="1"/>
        <end position="63"/>
    </location>
</feature>
<evidence type="ECO:0000313" key="2">
    <source>
        <dbReference type="EMBL" id="SUP86899.1"/>
    </source>
</evidence>
<sequence length="63" mass="6869">MKVGREAWMPSEGRLSKKRIGPVRQRNDESREPTQWASDSAKARGSKGATLMAPLAVGSSEAR</sequence>
<reference evidence="2 3" key="1">
    <citation type="submission" date="2018-06" db="EMBL/GenBank/DDBJ databases">
        <authorList>
            <consortium name="Pathogen Informatics"/>
            <person name="Doyle S."/>
        </authorList>
    </citation>
    <scope>NUCLEOTIDE SEQUENCE [LARGE SCALE GENOMIC DNA]</scope>
    <source>
        <strain evidence="2 3">NCTC8580</strain>
    </source>
</reference>
<dbReference type="Proteomes" id="UP000255087">
    <property type="component" value="Unassembled WGS sequence"/>
</dbReference>
<dbReference type="EMBL" id="UHJC01000001">
    <property type="protein sequence ID" value="SUP86899.1"/>
    <property type="molecule type" value="Genomic_DNA"/>
</dbReference>
<evidence type="ECO:0000256" key="1">
    <source>
        <dbReference type="SAM" id="MobiDB-lite"/>
    </source>
</evidence>